<evidence type="ECO:0000313" key="3">
    <source>
        <dbReference type="Proteomes" id="UP000030706"/>
    </source>
</evidence>
<gene>
    <name evidence="2" type="ORF">M438DRAFT_387727</name>
</gene>
<protein>
    <submittedName>
        <fullName evidence="2">Uncharacterized protein</fullName>
    </submittedName>
</protein>
<dbReference type="AlphaFoldDB" id="A0A074XXV0"/>
<organism evidence="2 3">
    <name type="scientific">Aureobasidium pullulans EXF-150</name>
    <dbReference type="NCBI Taxonomy" id="1043002"/>
    <lineage>
        <taxon>Eukaryota</taxon>
        <taxon>Fungi</taxon>
        <taxon>Dikarya</taxon>
        <taxon>Ascomycota</taxon>
        <taxon>Pezizomycotina</taxon>
        <taxon>Dothideomycetes</taxon>
        <taxon>Dothideomycetidae</taxon>
        <taxon>Dothideales</taxon>
        <taxon>Saccotheciaceae</taxon>
        <taxon>Aureobasidium</taxon>
    </lineage>
</organism>
<dbReference type="HOGENOM" id="CLU_1326143_0_0_1"/>
<dbReference type="Proteomes" id="UP000030706">
    <property type="component" value="Unassembled WGS sequence"/>
</dbReference>
<sequence>MRSNPGPRVVAAVLTPCHSTLETWHASLRVARSRSKSGSLTSTSQITTNFNGEKAQLDSVIILLLLRERSDDVITQAAQTIDNLCMLSPSLHTMCRSSMLNYRSHFLQIRSAADGSSPLFLINPSLAFDRAESQEISPPVKAFPVLMIFVYRASDNRPGSWTLQTVPSTGPHRQTFESTSNLKSLANHSLAQSEQTPHRRRAGAATE</sequence>
<dbReference type="RefSeq" id="XP_029755683.1">
    <property type="nucleotide sequence ID" value="XM_029909001.1"/>
</dbReference>
<accession>A0A074XXV0</accession>
<dbReference type="GeneID" id="40751307"/>
<feature type="compositionally biased region" description="Polar residues" evidence="1">
    <location>
        <begin position="186"/>
        <end position="195"/>
    </location>
</feature>
<name>A0A074XXV0_AURPU</name>
<keyword evidence="3" id="KW-1185">Reference proteome</keyword>
<proteinExistence type="predicted"/>
<evidence type="ECO:0000256" key="1">
    <source>
        <dbReference type="SAM" id="MobiDB-lite"/>
    </source>
</evidence>
<feature type="compositionally biased region" description="Basic residues" evidence="1">
    <location>
        <begin position="198"/>
        <end position="207"/>
    </location>
</feature>
<evidence type="ECO:0000313" key="2">
    <source>
        <dbReference type="EMBL" id="KEQ79496.1"/>
    </source>
</evidence>
<dbReference type="EMBL" id="KL585005">
    <property type="protein sequence ID" value="KEQ79496.1"/>
    <property type="molecule type" value="Genomic_DNA"/>
</dbReference>
<feature type="region of interest" description="Disordered" evidence="1">
    <location>
        <begin position="186"/>
        <end position="207"/>
    </location>
</feature>
<reference evidence="2 3" key="1">
    <citation type="journal article" date="2014" name="BMC Genomics">
        <title>Genome sequencing of four Aureobasidium pullulans varieties: biotechnological potential, stress tolerance, and description of new species.</title>
        <authorList>
            <person name="Gostin Ar C."/>
            <person name="Ohm R.A."/>
            <person name="Kogej T."/>
            <person name="Sonjak S."/>
            <person name="Turk M."/>
            <person name="Zajc J."/>
            <person name="Zalar P."/>
            <person name="Grube M."/>
            <person name="Sun H."/>
            <person name="Han J."/>
            <person name="Sharma A."/>
            <person name="Chiniquy J."/>
            <person name="Ngan C.Y."/>
            <person name="Lipzen A."/>
            <person name="Barry K."/>
            <person name="Grigoriev I.V."/>
            <person name="Gunde-Cimerman N."/>
        </authorList>
    </citation>
    <scope>NUCLEOTIDE SEQUENCE [LARGE SCALE GENOMIC DNA]</scope>
    <source>
        <strain evidence="2 3">EXF-150</strain>
    </source>
</reference>